<comment type="caution">
    <text evidence="1">The sequence shown here is derived from an EMBL/GenBank/DDBJ whole genome shotgun (WGS) entry which is preliminary data.</text>
</comment>
<reference evidence="1" key="1">
    <citation type="journal article" date="2014" name="Front. Microbiol.">
        <title>High frequency of phylogenetically diverse reductive dehalogenase-homologous genes in deep subseafloor sedimentary metagenomes.</title>
        <authorList>
            <person name="Kawai M."/>
            <person name="Futagami T."/>
            <person name="Toyoda A."/>
            <person name="Takaki Y."/>
            <person name="Nishi S."/>
            <person name="Hori S."/>
            <person name="Arai W."/>
            <person name="Tsubouchi T."/>
            <person name="Morono Y."/>
            <person name="Uchiyama I."/>
            <person name="Ito T."/>
            <person name="Fujiyama A."/>
            <person name="Inagaki F."/>
            <person name="Takami H."/>
        </authorList>
    </citation>
    <scope>NUCLEOTIDE SEQUENCE</scope>
    <source>
        <strain evidence="1">Expedition CK06-06</strain>
    </source>
</reference>
<name>X1P2P3_9ZZZZ</name>
<organism evidence="1">
    <name type="scientific">marine sediment metagenome</name>
    <dbReference type="NCBI Taxonomy" id="412755"/>
    <lineage>
        <taxon>unclassified sequences</taxon>
        <taxon>metagenomes</taxon>
        <taxon>ecological metagenomes</taxon>
    </lineage>
</organism>
<accession>X1P2P3</accession>
<sequence>GYKTNSLVKCGYIKRVLESLNHRMETDVNISRNTVTDYGYEINRAYSYLQSMLQRQGGLTKGILIDGKKALILLEQMEQELIAMDETMIKNFPRSRHQLHIQKVLLEFESCENMLKS</sequence>
<protein>
    <submittedName>
        <fullName evidence="1">Uncharacterized protein</fullName>
    </submittedName>
</protein>
<feature type="non-terminal residue" evidence="1">
    <location>
        <position position="1"/>
    </location>
</feature>
<evidence type="ECO:0000313" key="1">
    <source>
        <dbReference type="EMBL" id="GAI50572.1"/>
    </source>
</evidence>
<dbReference type="EMBL" id="BARV01034785">
    <property type="protein sequence ID" value="GAI50572.1"/>
    <property type="molecule type" value="Genomic_DNA"/>
</dbReference>
<dbReference type="AlphaFoldDB" id="X1P2P3"/>
<gene>
    <name evidence="1" type="ORF">S06H3_54401</name>
</gene>
<proteinExistence type="predicted"/>